<dbReference type="EMBL" id="BA000002">
    <property type="protein sequence ID" value="BAF34782.1"/>
    <property type="molecule type" value="Genomic_DNA"/>
</dbReference>
<evidence type="ECO:0000313" key="3">
    <source>
        <dbReference type="Proteomes" id="UP000002518"/>
    </source>
</evidence>
<gene>
    <name evidence="2" type="ordered locus">APE_1275a</name>
</gene>
<dbReference type="GeneID" id="43496824"/>
<sequence length="93" mass="10059">MIGENAVYAILSGAIALILSLKLVSWWIETASRRRLVGRDMNKYDKPEVAEAGGIWAVVAGAFGLLMLEALLWLTRVAWGSHGTGIPGRHTPS</sequence>
<dbReference type="Proteomes" id="UP000002518">
    <property type="component" value="Chromosome"/>
</dbReference>
<evidence type="ECO:0000313" key="2">
    <source>
        <dbReference type="EMBL" id="BAF34782.1"/>
    </source>
</evidence>
<dbReference type="STRING" id="272557.APE_1275a"/>
<keyword evidence="1" id="KW-0472">Membrane</keyword>
<dbReference type="RefSeq" id="WP_010866271.1">
    <property type="nucleotide sequence ID" value="NC_000854.2"/>
</dbReference>
<accession>Q05E19</accession>
<proteinExistence type="predicted"/>
<dbReference type="KEGG" id="ape:APE_1275a"/>
<dbReference type="AlphaFoldDB" id="Q05E19"/>
<name>Q05E19_AERPE</name>
<reference evidence="2 3" key="1">
    <citation type="journal article" date="1999" name="DNA Res.">
        <title>Complete genome sequence of an aerobic hyper-thermophilic crenarchaeon, Aeropyrum pernix K1.</title>
        <authorList>
            <person name="Kawarabayasi Y."/>
            <person name="Hino Y."/>
            <person name="Horikawa H."/>
            <person name="Yamazaki S."/>
            <person name="Haikawa Y."/>
            <person name="Jin-no K."/>
            <person name="Takahashi M."/>
            <person name="Sekine M."/>
            <person name="Baba S."/>
            <person name="Ankai A."/>
            <person name="Kosugi H."/>
            <person name="Hosoyama A."/>
            <person name="Fukui S."/>
            <person name="Nagai Y."/>
            <person name="Nishijima K."/>
            <person name="Nakazawa H."/>
            <person name="Takamiya M."/>
            <person name="Masuda S."/>
            <person name="Funahashi T."/>
            <person name="Tanaka T."/>
            <person name="Kudoh Y."/>
            <person name="Yamazaki J."/>
            <person name="Kushida N."/>
            <person name="Oguchi A."/>
            <person name="Aoki K."/>
            <person name="Kubota K."/>
            <person name="Nakamura Y."/>
            <person name="Nomura N."/>
            <person name="Sako Y."/>
            <person name="Kikuchi H."/>
        </authorList>
    </citation>
    <scope>NUCLEOTIDE SEQUENCE [LARGE SCALE GENOMIC DNA]</scope>
    <source>
        <strain evidence="3">ATCC 700893 / DSM 11879 / JCM 9820 / NBRC 100138 / K1</strain>
    </source>
</reference>
<feature type="transmembrane region" description="Helical" evidence="1">
    <location>
        <begin position="6"/>
        <end position="28"/>
    </location>
</feature>
<dbReference type="eggNOG" id="arCOG03199">
    <property type="taxonomic scope" value="Archaea"/>
</dbReference>
<keyword evidence="1" id="KW-0812">Transmembrane</keyword>
<protein>
    <submittedName>
        <fullName evidence="2">Uncharacterized protein</fullName>
    </submittedName>
</protein>
<dbReference type="EnsemblBacteria" id="BAF34782">
    <property type="protein sequence ID" value="BAF34782"/>
    <property type="gene ID" value="APE_1275a"/>
</dbReference>
<keyword evidence="1" id="KW-1133">Transmembrane helix</keyword>
<keyword evidence="3" id="KW-1185">Reference proteome</keyword>
<evidence type="ECO:0000256" key="1">
    <source>
        <dbReference type="SAM" id="Phobius"/>
    </source>
</evidence>
<organism evidence="2 3">
    <name type="scientific">Aeropyrum pernix (strain ATCC 700893 / DSM 11879 / JCM 9820 / NBRC 100138 / K1)</name>
    <dbReference type="NCBI Taxonomy" id="272557"/>
    <lineage>
        <taxon>Archaea</taxon>
        <taxon>Thermoproteota</taxon>
        <taxon>Thermoprotei</taxon>
        <taxon>Desulfurococcales</taxon>
        <taxon>Desulfurococcaceae</taxon>
        <taxon>Aeropyrum</taxon>
    </lineage>
</organism>
<feature type="transmembrane region" description="Helical" evidence="1">
    <location>
        <begin position="49"/>
        <end position="74"/>
    </location>
</feature>